<keyword evidence="2" id="KW-1185">Reference proteome</keyword>
<dbReference type="EMBL" id="JAACXV010009158">
    <property type="protein sequence ID" value="KAF7275774.1"/>
    <property type="molecule type" value="Genomic_DNA"/>
</dbReference>
<protein>
    <submittedName>
        <fullName evidence="1">Uncharacterized protein</fullName>
    </submittedName>
</protein>
<reference evidence="1" key="1">
    <citation type="submission" date="2020-08" db="EMBL/GenBank/DDBJ databases">
        <title>Genome sequencing and assembly of the red palm weevil Rhynchophorus ferrugineus.</title>
        <authorList>
            <person name="Dias G.B."/>
            <person name="Bergman C.M."/>
            <person name="Manee M."/>
        </authorList>
    </citation>
    <scope>NUCLEOTIDE SEQUENCE</scope>
    <source>
        <strain evidence="1">AA-2017</strain>
        <tissue evidence="1">Whole larva</tissue>
    </source>
</reference>
<evidence type="ECO:0000313" key="2">
    <source>
        <dbReference type="Proteomes" id="UP000625711"/>
    </source>
</evidence>
<sequence length="116" mass="12695">TCLAIRIVKLKCAAASQRRANVLVVAIHSLAAAAAYSRPCTLFGPRCRIDYYVDHVSLISTAVTRAGMLEPRWRPIQCSRLASKEEEPDVFASNQLLPPFSDSALCTASVNRRSGF</sequence>
<accession>A0A834MEV2</accession>
<name>A0A834MEV2_RHYFE</name>
<dbReference type="AlphaFoldDB" id="A0A834MEV2"/>
<dbReference type="Proteomes" id="UP000625711">
    <property type="component" value="Unassembled WGS sequence"/>
</dbReference>
<gene>
    <name evidence="1" type="ORF">GWI33_011283</name>
</gene>
<proteinExistence type="predicted"/>
<organism evidence="1 2">
    <name type="scientific">Rhynchophorus ferrugineus</name>
    <name type="common">Red palm weevil</name>
    <name type="synonym">Curculio ferrugineus</name>
    <dbReference type="NCBI Taxonomy" id="354439"/>
    <lineage>
        <taxon>Eukaryota</taxon>
        <taxon>Metazoa</taxon>
        <taxon>Ecdysozoa</taxon>
        <taxon>Arthropoda</taxon>
        <taxon>Hexapoda</taxon>
        <taxon>Insecta</taxon>
        <taxon>Pterygota</taxon>
        <taxon>Neoptera</taxon>
        <taxon>Endopterygota</taxon>
        <taxon>Coleoptera</taxon>
        <taxon>Polyphaga</taxon>
        <taxon>Cucujiformia</taxon>
        <taxon>Curculionidae</taxon>
        <taxon>Dryophthorinae</taxon>
        <taxon>Rhynchophorus</taxon>
    </lineage>
</organism>
<feature type="non-terminal residue" evidence="1">
    <location>
        <position position="1"/>
    </location>
</feature>
<comment type="caution">
    <text evidence="1">The sequence shown here is derived from an EMBL/GenBank/DDBJ whole genome shotgun (WGS) entry which is preliminary data.</text>
</comment>
<evidence type="ECO:0000313" key="1">
    <source>
        <dbReference type="EMBL" id="KAF7275774.1"/>
    </source>
</evidence>